<dbReference type="CDD" id="cd09083">
    <property type="entry name" value="EEP-1"/>
    <property type="match status" value="1"/>
</dbReference>
<keyword evidence="1" id="KW-1133">Transmembrane helix</keyword>
<evidence type="ECO:0000256" key="1">
    <source>
        <dbReference type="SAM" id="Phobius"/>
    </source>
</evidence>
<dbReference type="SUPFAM" id="SSF56219">
    <property type="entry name" value="DNase I-like"/>
    <property type="match status" value="1"/>
</dbReference>
<feature type="domain" description="Endonuclease/exonuclease/phosphatase" evidence="2">
    <location>
        <begin position="87"/>
        <end position="390"/>
    </location>
</feature>
<organism evidence="3">
    <name type="scientific">Lotharella oceanica</name>
    <dbReference type="NCBI Taxonomy" id="641309"/>
    <lineage>
        <taxon>Eukaryota</taxon>
        <taxon>Sar</taxon>
        <taxon>Rhizaria</taxon>
        <taxon>Cercozoa</taxon>
        <taxon>Chlorarachniophyceae</taxon>
        <taxon>Lotharella</taxon>
    </lineage>
</organism>
<dbReference type="PANTHER" id="PTHR12121">
    <property type="entry name" value="CARBON CATABOLITE REPRESSOR PROTEIN 4"/>
    <property type="match status" value="1"/>
</dbReference>
<keyword evidence="1" id="KW-0812">Transmembrane</keyword>
<dbReference type="InterPro" id="IPR036691">
    <property type="entry name" value="Endo/exonu/phosph_ase_sf"/>
</dbReference>
<dbReference type="Gene3D" id="3.60.10.10">
    <property type="entry name" value="Endonuclease/exonuclease/phosphatase"/>
    <property type="match status" value="1"/>
</dbReference>
<reference evidence="3" key="1">
    <citation type="submission" date="2021-01" db="EMBL/GenBank/DDBJ databases">
        <authorList>
            <person name="Corre E."/>
            <person name="Pelletier E."/>
            <person name="Niang G."/>
            <person name="Scheremetjew M."/>
            <person name="Finn R."/>
            <person name="Kale V."/>
            <person name="Holt S."/>
            <person name="Cochrane G."/>
            <person name="Meng A."/>
            <person name="Brown T."/>
            <person name="Cohen L."/>
        </authorList>
    </citation>
    <scope>NUCLEOTIDE SEQUENCE</scope>
    <source>
        <strain evidence="3">CCMP622</strain>
    </source>
</reference>
<dbReference type="InterPro" id="IPR050410">
    <property type="entry name" value="CCR4/nocturin_mRNA_transcr"/>
</dbReference>
<keyword evidence="1" id="KW-0472">Membrane</keyword>
<dbReference type="EMBL" id="HBHP01033632">
    <property type="protein sequence ID" value="CAD9776689.1"/>
    <property type="molecule type" value="Transcribed_RNA"/>
</dbReference>
<dbReference type="GO" id="GO:0000175">
    <property type="term" value="F:3'-5'-RNA exonuclease activity"/>
    <property type="evidence" value="ECO:0007669"/>
    <property type="project" value="TreeGrafter"/>
</dbReference>
<proteinExistence type="predicted"/>
<dbReference type="AlphaFoldDB" id="A0A7S2U280"/>
<feature type="transmembrane region" description="Helical" evidence="1">
    <location>
        <begin position="20"/>
        <end position="43"/>
    </location>
</feature>
<dbReference type="InterPro" id="IPR005135">
    <property type="entry name" value="Endo/exonuclease/phosphatase"/>
</dbReference>
<dbReference type="Pfam" id="PF03372">
    <property type="entry name" value="Exo_endo_phos"/>
    <property type="match status" value="1"/>
</dbReference>
<protein>
    <recommendedName>
        <fullName evidence="2">Endonuclease/exonuclease/phosphatase domain-containing protein</fullName>
    </recommendedName>
</protein>
<name>A0A7S2U280_9EUKA</name>
<sequence length="411" mass="45501">MEVIEVTEENKNEQPTKSRITMSILVTAFVVVTCLSAAAVISLTGFGGRKVPIIPDSAAQMGIDDSLLIDRGGVVPPISKEAHFRVMSFNIRRDFESDGVNQWKYRVPLVTEILRKEAPDIVGMQEVLPEQMPDIAAMLPGYTMVGVGRDDGKNEGEFVPLFFRNNKFEAIKTGFFWLSETPRVPGTIYRGAGCTRVTSWALLRPKGHESNAGVDILAVSTHLDHVSEMARNKGAQVILLEIRKVLDAYATKTRGTTVVLVGDFNAEPQEKALSTLLSDSWKVERSIFSDSRLSAVQAPEGREIGTFPSWNPRINGKVIDYVLYAPTPLACLKAAHLTTPSESLSRLTREARECLKYTLMGKEDMEVRADQYRVVIDPRLADSKVQPSDHRPVVVDFHVGPAPSPALRTRR</sequence>
<accession>A0A7S2U280</accession>
<gene>
    <name evidence="3" type="ORF">LSP00402_LOCUS20703</name>
</gene>
<evidence type="ECO:0000313" key="3">
    <source>
        <dbReference type="EMBL" id="CAD9776689.1"/>
    </source>
</evidence>
<dbReference type="PANTHER" id="PTHR12121:SF36">
    <property type="entry name" value="ENDONUCLEASE_EXONUCLEASE_PHOSPHATASE DOMAIN-CONTAINING PROTEIN"/>
    <property type="match status" value="1"/>
</dbReference>
<evidence type="ECO:0000259" key="2">
    <source>
        <dbReference type="Pfam" id="PF03372"/>
    </source>
</evidence>